<organism evidence="1">
    <name type="scientific">marine metagenome</name>
    <dbReference type="NCBI Taxonomy" id="408172"/>
    <lineage>
        <taxon>unclassified sequences</taxon>
        <taxon>metagenomes</taxon>
        <taxon>ecological metagenomes</taxon>
    </lineage>
</organism>
<dbReference type="EMBL" id="UINC01130680">
    <property type="protein sequence ID" value="SVD11893.1"/>
    <property type="molecule type" value="Genomic_DNA"/>
</dbReference>
<gene>
    <name evidence="1" type="ORF">METZ01_LOCUS364747</name>
</gene>
<dbReference type="AlphaFoldDB" id="A0A382SQ13"/>
<protein>
    <submittedName>
        <fullName evidence="1">Uncharacterized protein</fullName>
    </submittedName>
</protein>
<accession>A0A382SQ13</accession>
<reference evidence="1" key="1">
    <citation type="submission" date="2018-05" db="EMBL/GenBank/DDBJ databases">
        <authorList>
            <person name="Lanie J.A."/>
            <person name="Ng W.-L."/>
            <person name="Kazmierczak K.M."/>
            <person name="Andrzejewski T.M."/>
            <person name="Davidsen T.M."/>
            <person name="Wayne K.J."/>
            <person name="Tettelin H."/>
            <person name="Glass J.I."/>
            <person name="Rusch D."/>
            <person name="Podicherti R."/>
            <person name="Tsui H.-C.T."/>
            <person name="Winkler M.E."/>
        </authorList>
    </citation>
    <scope>NUCLEOTIDE SEQUENCE</scope>
</reference>
<name>A0A382SQ13_9ZZZZ</name>
<sequence>MNKLLTVFLVLMTVPFQVQGQSKDEAAIKADVVKLWKDAAQRKMDRNKLDPEHNMVAYSTGGLWEDLPAEEMAKSIVGEPNTLALRPYHINVMFLGSKKGCRICLLLPGREYNEGRESRCG</sequence>
<proteinExistence type="predicted"/>
<evidence type="ECO:0000313" key="1">
    <source>
        <dbReference type="EMBL" id="SVD11893.1"/>
    </source>
</evidence>